<organism evidence="1 2">
    <name type="scientific">Streptomyces poonensis</name>
    <dbReference type="NCBI Taxonomy" id="68255"/>
    <lineage>
        <taxon>Bacteria</taxon>
        <taxon>Bacillati</taxon>
        <taxon>Actinomycetota</taxon>
        <taxon>Actinomycetes</taxon>
        <taxon>Kitasatosporales</taxon>
        <taxon>Streptomycetaceae</taxon>
        <taxon>Streptomyces</taxon>
    </lineage>
</organism>
<dbReference type="AlphaFoldDB" id="A0A918Q305"/>
<evidence type="ECO:0000313" key="2">
    <source>
        <dbReference type="Proteomes" id="UP000622166"/>
    </source>
</evidence>
<reference evidence="1" key="2">
    <citation type="submission" date="2020-09" db="EMBL/GenBank/DDBJ databases">
        <authorList>
            <person name="Sun Q."/>
            <person name="Ohkuma M."/>
        </authorList>
    </citation>
    <scope>NUCLEOTIDE SEQUENCE</scope>
    <source>
        <strain evidence="1">JCM 4815</strain>
    </source>
</reference>
<accession>A0A918Q305</accession>
<gene>
    <name evidence="1" type="ORF">GCM10010365_61020</name>
</gene>
<sequence length="118" mass="12610">MGEGRDETTQALACDGNPAGGQICIDSGKGLSQGHERMIEYRTDLRRPGFATQHSLALNGIGRTAAVGARAGRLRLLNLHDSEGLAKAGRTVARDLFRCRSSKCRQLVPAGRCFDGTL</sequence>
<name>A0A918Q305_9ACTN</name>
<dbReference type="EMBL" id="BMVW01000016">
    <property type="protein sequence ID" value="GGZ32099.1"/>
    <property type="molecule type" value="Genomic_DNA"/>
</dbReference>
<reference evidence="1" key="1">
    <citation type="journal article" date="2014" name="Int. J. Syst. Evol. Microbiol.">
        <title>Complete genome sequence of Corynebacterium casei LMG S-19264T (=DSM 44701T), isolated from a smear-ripened cheese.</title>
        <authorList>
            <consortium name="US DOE Joint Genome Institute (JGI-PGF)"/>
            <person name="Walter F."/>
            <person name="Albersmeier A."/>
            <person name="Kalinowski J."/>
            <person name="Ruckert C."/>
        </authorList>
    </citation>
    <scope>NUCLEOTIDE SEQUENCE</scope>
    <source>
        <strain evidence="1">JCM 4815</strain>
    </source>
</reference>
<dbReference type="Proteomes" id="UP000622166">
    <property type="component" value="Unassembled WGS sequence"/>
</dbReference>
<keyword evidence="2" id="KW-1185">Reference proteome</keyword>
<proteinExistence type="predicted"/>
<comment type="caution">
    <text evidence="1">The sequence shown here is derived from an EMBL/GenBank/DDBJ whole genome shotgun (WGS) entry which is preliminary data.</text>
</comment>
<protein>
    <submittedName>
        <fullName evidence="1">Uncharacterized protein</fullName>
    </submittedName>
</protein>
<evidence type="ECO:0000313" key="1">
    <source>
        <dbReference type="EMBL" id="GGZ32099.1"/>
    </source>
</evidence>